<evidence type="ECO:0000256" key="4">
    <source>
        <dbReference type="ARBA" id="ARBA00012438"/>
    </source>
</evidence>
<dbReference type="PRINTS" id="PR00344">
    <property type="entry name" value="BCTRLSENSOR"/>
</dbReference>
<dbReference type="InterPro" id="IPR004358">
    <property type="entry name" value="Sig_transdc_His_kin-like_C"/>
</dbReference>
<dbReference type="PANTHER" id="PTHR45436:SF15">
    <property type="entry name" value="SENSOR HISTIDINE KINASE CUSS"/>
    <property type="match status" value="1"/>
</dbReference>
<evidence type="ECO:0000256" key="12">
    <source>
        <dbReference type="SAM" id="Phobius"/>
    </source>
</evidence>
<dbReference type="InterPro" id="IPR050428">
    <property type="entry name" value="TCS_sensor_his_kinase"/>
</dbReference>
<dbReference type="AlphaFoldDB" id="A0A7W9GJW0"/>
<feature type="domain" description="Histidine kinase" evidence="13">
    <location>
        <begin position="240"/>
        <end position="444"/>
    </location>
</feature>
<protein>
    <recommendedName>
        <fullName evidence="4">histidine kinase</fullName>
        <ecNumber evidence="4">2.7.13.3</ecNumber>
    </recommendedName>
</protein>
<feature type="domain" description="HAMP" evidence="14">
    <location>
        <begin position="179"/>
        <end position="232"/>
    </location>
</feature>
<dbReference type="PROSITE" id="PS50885">
    <property type="entry name" value="HAMP"/>
    <property type="match status" value="1"/>
</dbReference>
<accession>A0A7W9GJW0</accession>
<dbReference type="InterPro" id="IPR036097">
    <property type="entry name" value="HisK_dim/P_sf"/>
</dbReference>
<evidence type="ECO:0000256" key="11">
    <source>
        <dbReference type="ARBA" id="ARBA00023136"/>
    </source>
</evidence>
<dbReference type="PROSITE" id="PS50109">
    <property type="entry name" value="HIS_KIN"/>
    <property type="match status" value="1"/>
</dbReference>
<evidence type="ECO:0000256" key="8">
    <source>
        <dbReference type="ARBA" id="ARBA00022777"/>
    </source>
</evidence>
<evidence type="ECO:0000313" key="15">
    <source>
        <dbReference type="EMBL" id="MBB5785062.1"/>
    </source>
</evidence>
<comment type="caution">
    <text evidence="15">The sequence shown here is derived from an EMBL/GenBank/DDBJ whole genome shotgun (WGS) entry which is preliminary data.</text>
</comment>
<comment type="catalytic activity">
    <reaction evidence="1">
        <text>ATP + protein L-histidine = ADP + protein N-phospho-L-histidine.</text>
        <dbReference type="EC" id="2.7.13.3"/>
    </reaction>
</comment>
<dbReference type="Pfam" id="PF00512">
    <property type="entry name" value="HisKA"/>
    <property type="match status" value="1"/>
</dbReference>
<dbReference type="Pfam" id="PF02518">
    <property type="entry name" value="HATPase_c"/>
    <property type="match status" value="1"/>
</dbReference>
<name>A0A7W9GJW0_9ACTN</name>
<sequence>MIERLGRSIRARLALFASVAMALLCLVAGSFFLWVGHNTAVDIRTREVTTAALHVGHDIQRNHLHALTNFDLKGIQVIDPTGHVVASTPNLEGMPRLTAVVPDPNSPSRTDELCELPQLGEDCHITAAVRVYDEAGDWLVYAYDSTVPWYIHPSVIAVLVVLTVLLVAFTWFGVSKVVARTLVPVNQITKRLNEIGYGDETMRVPVPENAEEIKALAEAANHTLARLDVAMEQQRRFASDASHDLRSPITAMRAELEAAMLAPEETDWCEAGGKLMASLDRLQNIVADLLTLAKLEAGAPSRLESVDLAELVAAETTRPRSKKIVTALQPGVVVTGDRLKLARLLTNLLDNAERHAESTIIVTLRRNEQAVLEVLDDGAGIAPDQREVVFRRFTRLDASRSRDAGGTGLGLPIAREIAQAHSGTLRIEDSDTGARFVLRLPIRKE</sequence>
<keyword evidence="6" id="KW-0808">Transferase</keyword>
<dbReference type="EC" id="2.7.13.3" evidence="4"/>
<dbReference type="SMART" id="SM00304">
    <property type="entry name" value="HAMP"/>
    <property type="match status" value="1"/>
</dbReference>
<evidence type="ECO:0000256" key="2">
    <source>
        <dbReference type="ARBA" id="ARBA00004141"/>
    </source>
</evidence>
<keyword evidence="7 12" id="KW-0812">Transmembrane</keyword>
<dbReference type="SMART" id="SM00387">
    <property type="entry name" value="HATPase_c"/>
    <property type="match status" value="1"/>
</dbReference>
<dbReference type="PANTHER" id="PTHR45436">
    <property type="entry name" value="SENSOR HISTIDINE KINASE YKOH"/>
    <property type="match status" value="1"/>
</dbReference>
<proteinExistence type="predicted"/>
<comment type="subcellular location">
    <subcellularLocation>
        <location evidence="3">Cell membrane</location>
    </subcellularLocation>
    <subcellularLocation>
        <location evidence="2">Membrane</location>
        <topology evidence="2">Multi-pass membrane protein</topology>
    </subcellularLocation>
</comment>
<dbReference type="RefSeq" id="WP_185077893.1">
    <property type="nucleotide sequence ID" value="NZ_JACHMB010000001.1"/>
</dbReference>
<dbReference type="InterPro" id="IPR036890">
    <property type="entry name" value="HATPase_C_sf"/>
</dbReference>
<dbReference type="InterPro" id="IPR003660">
    <property type="entry name" value="HAMP_dom"/>
</dbReference>
<keyword evidence="5" id="KW-0597">Phosphoprotein</keyword>
<dbReference type="InterPro" id="IPR005467">
    <property type="entry name" value="His_kinase_dom"/>
</dbReference>
<dbReference type="EMBL" id="JACHMB010000001">
    <property type="protein sequence ID" value="MBB5785062.1"/>
    <property type="molecule type" value="Genomic_DNA"/>
</dbReference>
<evidence type="ECO:0000256" key="7">
    <source>
        <dbReference type="ARBA" id="ARBA00022692"/>
    </source>
</evidence>
<dbReference type="Gene3D" id="3.30.565.10">
    <property type="entry name" value="Histidine kinase-like ATPase, C-terminal domain"/>
    <property type="match status" value="1"/>
</dbReference>
<keyword evidence="8 15" id="KW-0418">Kinase</keyword>
<evidence type="ECO:0000256" key="1">
    <source>
        <dbReference type="ARBA" id="ARBA00000085"/>
    </source>
</evidence>
<evidence type="ECO:0000256" key="6">
    <source>
        <dbReference type="ARBA" id="ARBA00022679"/>
    </source>
</evidence>
<evidence type="ECO:0000259" key="14">
    <source>
        <dbReference type="PROSITE" id="PS50885"/>
    </source>
</evidence>
<evidence type="ECO:0000256" key="10">
    <source>
        <dbReference type="ARBA" id="ARBA00023012"/>
    </source>
</evidence>
<feature type="transmembrane region" description="Helical" evidence="12">
    <location>
        <begin position="149"/>
        <end position="172"/>
    </location>
</feature>
<dbReference type="InterPro" id="IPR003594">
    <property type="entry name" value="HATPase_dom"/>
</dbReference>
<evidence type="ECO:0000259" key="13">
    <source>
        <dbReference type="PROSITE" id="PS50109"/>
    </source>
</evidence>
<keyword evidence="10" id="KW-0902">Two-component regulatory system</keyword>
<dbReference type="SUPFAM" id="SSF55874">
    <property type="entry name" value="ATPase domain of HSP90 chaperone/DNA topoisomerase II/histidine kinase"/>
    <property type="match status" value="1"/>
</dbReference>
<dbReference type="GO" id="GO:0005886">
    <property type="term" value="C:plasma membrane"/>
    <property type="evidence" value="ECO:0007669"/>
    <property type="project" value="UniProtKB-SubCell"/>
</dbReference>
<reference evidence="15 16" key="1">
    <citation type="submission" date="2020-08" db="EMBL/GenBank/DDBJ databases">
        <title>Sequencing the genomes of 1000 actinobacteria strains.</title>
        <authorList>
            <person name="Klenk H.-P."/>
        </authorList>
    </citation>
    <scope>NUCLEOTIDE SEQUENCE [LARGE SCALE GENOMIC DNA]</scope>
    <source>
        <strain evidence="15 16">DSM 45507</strain>
    </source>
</reference>
<dbReference type="InterPro" id="IPR003661">
    <property type="entry name" value="HisK_dim/P_dom"/>
</dbReference>
<dbReference type="Gene3D" id="1.10.287.130">
    <property type="match status" value="1"/>
</dbReference>
<feature type="transmembrane region" description="Helical" evidence="12">
    <location>
        <begin position="12"/>
        <end position="35"/>
    </location>
</feature>
<dbReference type="GO" id="GO:0000155">
    <property type="term" value="F:phosphorelay sensor kinase activity"/>
    <property type="evidence" value="ECO:0007669"/>
    <property type="project" value="InterPro"/>
</dbReference>
<keyword evidence="9 12" id="KW-1133">Transmembrane helix</keyword>
<dbReference type="CDD" id="cd00082">
    <property type="entry name" value="HisKA"/>
    <property type="match status" value="1"/>
</dbReference>
<evidence type="ECO:0000256" key="5">
    <source>
        <dbReference type="ARBA" id="ARBA00022553"/>
    </source>
</evidence>
<keyword evidence="16" id="KW-1185">Reference proteome</keyword>
<gene>
    <name evidence="15" type="ORF">HD596_011818</name>
</gene>
<evidence type="ECO:0000313" key="16">
    <source>
        <dbReference type="Proteomes" id="UP000579153"/>
    </source>
</evidence>
<evidence type="ECO:0000256" key="9">
    <source>
        <dbReference type="ARBA" id="ARBA00022989"/>
    </source>
</evidence>
<dbReference type="Proteomes" id="UP000579153">
    <property type="component" value="Unassembled WGS sequence"/>
</dbReference>
<organism evidence="15 16">
    <name type="scientific">Nonomuraea jabiensis</name>
    <dbReference type="NCBI Taxonomy" id="882448"/>
    <lineage>
        <taxon>Bacteria</taxon>
        <taxon>Bacillati</taxon>
        <taxon>Actinomycetota</taxon>
        <taxon>Actinomycetes</taxon>
        <taxon>Streptosporangiales</taxon>
        <taxon>Streptosporangiaceae</taxon>
        <taxon>Nonomuraea</taxon>
    </lineage>
</organism>
<dbReference type="SUPFAM" id="SSF47384">
    <property type="entry name" value="Homodimeric domain of signal transducing histidine kinase"/>
    <property type="match status" value="1"/>
</dbReference>
<keyword evidence="11 12" id="KW-0472">Membrane</keyword>
<evidence type="ECO:0000256" key="3">
    <source>
        <dbReference type="ARBA" id="ARBA00004236"/>
    </source>
</evidence>
<dbReference type="SMART" id="SM00388">
    <property type="entry name" value="HisKA"/>
    <property type="match status" value="1"/>
</dbReference>